<dbReference type="SUPFAM" id="SSF52172">
    <property type="entry name" value="CheY-like"/>
    <property type="match status" value="1"/>
</dbReference>
<reference evidence="4" key="1">
    <citation type="journal article" date="2019" name="Int. J. Syst. Evol. Microbiol.">
        <title>The Global Catalogue of Microorganisms (GCM) 10K type strain sequencing project: providing services to taxonomists for standard genome sequencing and annotation.</title>
        <authorList>
            <consortium name="The Broad Institute Genomics Platform"/>
            <consortium name="The Broad Institute Genome Sequencing Center for Infectious Disease"/>
            <person name="Wu L."/>
            <person name="Ma J."/>
        </authorList>
    </citation>
    <scope>NUCLEOTIDE SEQUENCE [LARGE SCALE GENOMIC DNA]</scope>
    <source>
        <strain evidence="4">CGMCC 1.15297</strain>
    </source>
</reference>
<protein>
    <submittedName>
        <fullName evidence="3">Response regulator</fullName>
    </submittedName>
</protein>
<evidence type="ECO:0000259" key="2">
    <source>
        <dbReference type="PROSITE" id="PS50110"/>
    </source>
</evidence>
<dbReference type="EMBL" id="BMID01000001">
    <property type="protein sequence ID" value="GGA05495.1"/>
    <property type="molecule type" value="Genomic_DNA"/>
</dbReference>
<dbReference type="RefSeq" id="WP_229658120.1">
    <property type="nucleotide sequence ID" value="NZ_BMID01000001.1"/>
</dbReference>
<keyword evidence="4" id="KW-1185">Reference proteome</keyword>
<keyword evidence="1" id="KW-0597">Phosphoprotein</keyword>
<dbReference type="InterPro" id="IPR011006">
    <property type="entry name" value="CheY-like_superfamily"/>
</dbReference>
<feature type="modified residue" description="4-aspartylphosphate" evidence="1">
    <location>
        <position position="53"/>
    </location>
</feature>
<evidence type="ECO:0000256" key="1">
    <source>
        <dbReference type="PROSITE-ProRule" id="PRU00169"/>
    </source>
</evidence>
<evidence type="ECO:0000313" key="4">
    <source>
        <dbReference type="Proteomes" id="UP000603317"/>
    </source>
</evidence>
<gene>
    <name evidence="3" type="ORF">GCM10010923_14110</name>
</gene>
<comment type="caution">
    <text evidence="3">The sequence shown here is derived from an EMBL/GenBank/DDBJ whole genome shotgun (WGS) entry which is preliminary data.</text>
</comment>
<dbReference type="InterPro" id="IPR001789">
    <property type="entry name" value="Sig_transdc_resp-reg_receiver"/>
</dbReference>
<dbReference type="Gene3D" id="3.40.50.2300">
    <property type="match status" value="1"/>
</dbReference>
<accession>A0ABQ1FC72</accession>
<dbReference type="PROSITE" id="PS50110">
    <property type="entry name" value="RESPONSE_REGULATORY"/>
    <property type="match status" value="1"/>
</dbReference>
<proteinExistence type="predicted"/>
<dbReference type="Pfam" id="PF00072">
    <property type="entry name" value="Response_reg"/>
    <property type="match status" value="1"/>
</dbReference>
<name>A0ABQ1FC72_9SPHN</name>
<organism evidence="3 4">
    <name type="scientific">Blastomonas marina</name>
    <dbReference type="NCBI Taxonomy" id="1867408"/>
    <lineage>
        <taxon>Bacteria</taxon>
        <taxon>Pseudomonadati</taxon>
        <taxon>Pseudomonadota</taxon>
        <taxon>Alphaproteobacteria</taxon>
        <taxon>Sphingomonadales</taxon>
        <taxon>Sphingomonadaceae</taxon>
        <taxon>Blastomonas</taxon>
    </lineage>
</organism>
<evidence type="ECO:0000313" key="3">
    <source>
        <dbReference type="EMBL" id="GGA05495.1"/>
    </source>
</evidence>
<sequence>MMTNILIVEDEFLIALEMEEVVRDLGHVCVGVADNREAALALASDAVDVALIDVNLADGATGPMIGATLANDYGIHVVFITANPSQLGEGVEGTLGAVEKPVDLEALSEVLDFVIALDRGHSKPSLPERLRLFRMV</sequence>
<dbReference type="Proteomes" id="UP000603317">
    <property type="component" value="Unassembled WGS sequence"/>
</dbReference>
<feature type="domain" description="Response regulatory" evidence="2">
    <location>
        <begin position="4"/>
        <end position="115"/>
    </location>
</feature>
<dbReference type="NCBIfam" id="NF009972">
    <property type="entry name" value="PRK13435.1-3"/>
    <property type="match status" value="1"/>
</dbReference>
<dbReference type="SMART" id="SM00448">
    <property type="entry name" value="REC"/>
    <property type="match status" value="1"/>
</dbReference>